<feature type="transmembrane region" description="Helical" evidence="1">
    <location>
        <begin position="34"/>
        <end position="67"/>
    </location>
</feature>
<evidence type="ECO:0000313" key="3">
    <source>
        <dbReference type="Proteomes" id="UP001305815"/>
    </source>
</evidence>
<reference evidence="3" key="1">
    <citation type="journal article" date="2023" name="Int. J. Syst. Evol. Microbiol.">
        <title>Claveliimonas bilis gen. nov., sp. nov., deoxycholic acid-producing bacteria isolated from human faeces, and reclassification of Sellimonas monacensis Zenner et al. 2021 as Claveliimonas monacensis comb. nov.</title>
        <authorList>
            <person name="Hisatomi A."/>
            <person name="Kastawa N.W.E.P.G."/>
            <person name="Song I."/>
            <person name="Ohkuma M."/>
            <person name="Fukiya S."/>
            <person name="Sakamoto M."/>
        </authorList>
    </citation>
    <scope>NUCLEOTIDE SEQUENCE [LARGE SCALE GENOMIC DNA]</scope>
    <source>
        <strain evidence="3">12BBH14</strain>
    </source>
</reference>
<feature type="transmembrane region" description="Helical" evidence="1">
    <location>
        <begin position="95"/>
        <end position="116"/>
    </location>
</feature>
<evidence type="ECO:0000256" key="1">
    <source>
        <dbReference type="SAM" id="Phobius"/>
    </source>
</evidence>
<dbReference type="PANTHER" id="PTHR34299">
    <property type="entry name" value="DIACYLGLYCEROL KINASE"/>
    <property type="match status" value="1"/>
</dbReference>
<dbReference type="CDD" id="cd14265">
    <property type="entry name" value="UDPK_IM_like"/>
    <property type="match status" value="1"/>
</dbReference>
<sequence>MEKPKKDPIYKSFGYAFEGIFAVIKKERNMKIHCCMMILVIAAGIFFQISVIKWCLCFSLFGLIMALEMVNTAVEAVVDLVTEERRPLAKLAKDAAAGAVLIASIMAAVAGVMIFVPEFLRFADQIFI</sequence>
<dbReference type="GO" id="GO:0016301">
    <property type="term" value="F:kinase activity"/>
    <property type="evidence" value="ECO:0007669"/>
    <property type="project" value="UniProtKB-KW"/>
</dbReference>
<keyword evidence="1" id="KW-0472">Membrane</keyword>
<dbReference type="PROSITE" id="PS01069">
    <property type="entry name" value="DAGK_PROKAR"/>
    <property type="match status" value="1"/>
</dbReference>
<dbReference type="PANTHER" id="PTHR34299:SF1">
    <property type="entry name" value="DIACYLGLYCEROL KINASE"/>
    <property type="match status" value="1"/>
</dbReference>
<dbReference type="RefSeq" id="WP_230106766.1">
    <property type="nucleotide sequence ID" value="NZ_AP024845.1"/>
</dbReference>
<dbReference type="InterPro" id="IPR033717">
    <property type="entry name" value="UDPK"/>
</dbReference>
<organism evidence="2 3">
    <name type="scientific">Claveliimonas bilis</name>
    <dbReference type="NCBI Taxonomy" id="3028070"/>
    <lineage>
        <taxon>Bacteria</taxon>
        <taxon>Bacillati</taxon>
        <taxon>Bacillota</taxon>
        <taxon>Clostridia</taxon>
        <taxon>Lachnospirales</taxon>
        <taxon>Lachnospiraceae</taxon>
        <taxon>Claveliimonas</taxon>
    </lineage>
</organism>
<accession>A0ABN6Z160</accession>
<dbReference type="EMBL" id="AP027742">
    <property type="protein sequence ID" value="BDZ76825.1"/>
    <property type="molecule type" value="Genomic_DNA"/>
</dbReference>
<keyword evidence="3" id="KW-1185">Reference proteome</keyword>
<gene>
    <name evidence="2" type="primary">dgkA</name>
    <name evidence="2" type="ORF">Lac1_10080</name>
</gene>
<dbReference type="InterPro" id="IPR000829">
    <property type="entry name" value="DAGK"/>
</dbReference>
<keyword evidence="2" id="KW-0418">Kinase</keyword>
<dbReference type="Proteomes" id="UP001305815">
    <property type="component" value="Chromosome"/>
</dbReference>
<keyword evidence="1" id="KW-0812">Transmembrane</keyword>
<proteinExistence type="predicted"/>
<evidence type="ECO:0000313" key="2">
    <source>
        <dbReference type="EMBL" id="BDZ76825.1"/>
    </source>
</evidence>
<keyword evidence="1" id="KW-1133">Transmembrane helix</keyword>
<dbReference type="Pfam" id="PF01219">
    <property type="entry name" value="DAGK_prokar"/>
    <property type="match status" value="1"/>
</dbReference>
<keyword evidence="2" id="KW-0808">Transferase</keyword>
<protein>
    <submittedName>
        <fullName evidence="2">Diacylglycerol kinase</fullName>
    </submittedName>
</protein>
<name>A0ABN6Z160_9FIRM</name>